<evidence type="ECO:0000313" key="2">
    <source>
        <dbReference type="Proteomes" id="UP000001982"/>
    </source>
</evidence>
<gene>
    <name evidence="1" type="ordered locus">Sden_0398</name>
</gene>
<accession>Q12S84</accession>
<evidence type="ECO:0000313" key="1">
    <source>
        <dbReference type="EMBL" id="ABE53692.1"/>
    </source>
</evidence>
<name>Q12S84_SHEDO</name>
<dbReference type="HOGENOM" id="CLU_2636066_0_0_6"/>
<keyword evidence="2" id="KW-1185">Reference proteome</keyword>
<dbReference type="AlphaFoldDB" id="Q12S84"/>
<proteinExistence type="predicted"/>
<reference evidence="1 2" key="1">
    <citation type="submission" date="2006-03" db="EMBL/GenBank/DDBJ databases">
        <title>Complete sequence of Shewanella denitrificans OS217.</title>
        <authorList>
            <consortium name="US DOE Joint Genome Institute"/>
            <person name="Copeland A."/>
            <person name="Lucas S."/>
            <person name="Lapidus A."/>
            <person name="Barry K."/>
            <person name="Detter J.C."/>
            <person name="Glavina del Rio T."/>
            <person name="Hammon N."/>
            <person name="Israni S."/>
            <person name="Dalin E."/>
            <person name="Tice H."/>
            <person name="Pitluck S."/>
            <person name="Brettin T."/>
            <person name="Bruce D."/>
            <person name="Han C."/>
            <person name="Tapia R."/>
            <person name="Gilna P."/>
            <person name="Kiss H."/>
            <person name="Schmutz J."/>
            <person name="Larimer F."/>
            <person name="Land M."/>
            <person name="Hauser L."/>
            <person name="Kyrpides N."/>
            <person name="Lykidis A."/>
            <person name="Richardson P."/>
        </authorList>
    </citation>
    <scope>NUCLEOTIDE SEQUENCE [LARGE SCALE GENOMIC DNA]</scope>
    <source>
        <strain evidence="2">OS217 / ATCC BAA-1090 / DSM 15013</strain>
    </source>
</reference>
<organism evidence="1 2">
    <name type="scientific">Shewanella denitrificans (strain OS217 / ATCC BAA-1090 / DSM 15013)</name>
    <dbReference type="NCBI Taxonomy" id="318161"/>
    <lineage>
        <taxon>Bacteria</taxon>
        <taxon>Pseudomonadati</taxon>
        <taxon>Pseudomonadota</taxon>
        <taxon>Gammaproteobacteria</taxon>
        <taxon>Alteromonadales</taxon>
        <taxon>Shewanellaceae</taxon>
        <taxon>Shewanella</taxon>
    </lineage>
</organism>
<sequence>MSSQVHGTQIHTSFQDSPASAAKPILTYPNLPQAVSNNAVALVKKNDNSYLVSFMGLGANKGYQDVHNHAWSLASFG</sequence>
<protein>
    <submittedName>
        <fullName evidence="1">Uncharacterized protein</fullName>
    </submittedName>
</protein>
<dbReference type="STRING" id="318161.Sden_0398"/>
<dbReference type="EMBL" id="CP000302">
    <property type="protein sequence ID" value="ABE53692.1"/>
    <property type="molecule type" value="Genomic_DNA"/>
</dbReference>
<dbReference type="KEGG" id="sdn:Sden_0398"/>
<dbReference type="Proteomes" id="UP000001982">
    <property type="component" value="Chromosome"/>
</dbReference>